<keyword evidence="3" id="KW-1185">Reference proteome</keyword>
<sequence length="101" mass="11317">MRSIVLLLAFSALGGCSWETYRTADGHTALRQKYETGTPVYYQDGSYSRNMRYNQFRPEQRAVTKNGEAAEVRGTNWQKPGVTPMPQNTAASEAMPDGSRH</sequence>
<organism evidence="2 3">
    <name type="scientific">Neisseria animaloris</name>
    <dbReference type="NCBI Taxonomy" id="326522"/>
    <lineage>
        <taxon>Bacteria</taxon>
        <taxon>Pseudomonadati</taxon>
        <taxon>Pseudomonadota</taxon>
        <taxon>Betaproteobacteria</taxon>
        <taxon>Neisseriales</taxon>
        <taxon>Neisseriaceae</taxon>
        <taxon>Neisseria</taxon>
    </lineage>
</organism>
<evidence type="ECO:0000313" key="3">
    <source>
        <dbReference type="Proteomes" id="UP000268229"/>
    </source>
</evidence>
<accession>A0A448UE17</accession>
<evidence type="ECO:0000256" key="1">
    <source>
        <dbReference type="SAM" id="MobiDB-lite"/>
    </source>
</evidence>
<dbReference type="OrthoDB" id="8602936at2"/>
<name>A0A448UE17_9NEIS</name>
<dbReference type="EMBL" id="LR134516">
    <property type="protein sequence ID" value="VEJ22145.1"/>
    <property type="molecule type" value="Genomic_DNA"/>
</dbReference>
<gene>
    <name evidence="2" type="ORF">NCTC12227_01924</name>
</gene>
<dbReference type="AlphaFoldDB" id="A0A448UE17"/>
<dbReference type="STRING" id="326522.BWD08_07450"/>
<protein>
    <submittedName>
        <fullName evidence="2">Lipoprotein</fullName>
    </submittedName>
</protein>
<proteinExistence type="predicted"/>
<dbReference type="PROSITE" id="PS51257">
    <property type="entry name" value="PROKAR_LIPOPROTEIN"/>
    <property type="match status" value="1"/>
</dbReference>
<dbReference type="RefSeq" id="WP_107879801.1">
    <property type="nucleotide sequence ID" value="NZ_LR134516.1"/>
</dbReference>
<feature type="region of interest" description="Disordered" evidence="1">
    <location>
        <begin position="62"/>
        <end position="101"/>
    </location>
</feature>
<dbReference type="KEGG" id="nani:NCTC12227_01924"/>
<dbReference type="Proteomes" id="UP000268229">
    <property type="component" value="Chromosome"/>
</dbReference>
<reference evidence="2 3" key="1">
    <citation type="submission" date="2018-12" db="EMBL/GenBank/DDBJ databases">
        <authorList>
            <consortium name="Pathogen Informatics"/>
        </authorList>
    </citation>
    <scope>NUCLEOTIDE SEQUENCE [LARGE SCALE GENOMIC DNA]</scope>
    <source>
        <strain evidence="2 3">NCTC12227</strain>
    </source>
</reference>
<keyword evidence="2" id="KW-0449">Lipoprotein</keyword>
<evidence type="ECO:0000313" key="2">
    <source>
        <dbReference type="EMBL" id="VEJ22145.1"/>
    </source>
</evidence>